<evidence type="ECO:0000313" key="3">
    <source>
        <dbReference type="EMBL" id="ORY53625.1"/>
    </source>
</evidence>
<proteinExistence type="predicted"/>
<keyword evidence="2" id="KW-0732">Signal</keyword>
<dbReference type="AlphaFoldDB" id="A0A1Y2D4W1"/>
<dbReference type="OrthoDB" id="541052at2759"/>
<gene>
    <name evidence="3" type="ORF">BCR33DRAFT_4875</name>
</gene>
<accession>A0A1Y2D4W1</accession>
<feature type="region of interest" description="Disordered" evidence="1">
    <location>
        <begin position="168"/>
        <end position="193"/>
    </location>
</feature>
<protein>
    <submittedName>
        <fullName evidence="3">Uncharacterized protein</fullName>
    </submittedName>
</protein>
<organism evidence="3 4">
    <name type="scientific">Rhizoclosmatium globosum</name>
    <dbReference type="NCBI Taxonomy" id="329046"/>
    <lineage>
        <taxon>Eukaryota</taxon>
        <taxon>Fungi</taxon>
        <taxon>Fungi incertae sedis</taxon>
        <taxon>Chytridiomycota</taxon>
        <taxon>Chytridiomycota incertae sedis</taxon>
        <taxon>Chytridiomycetes</taxon>
        <taxon>Chytridiales</taxon>
        <taxon>Chytriomycetaceae</taxon>
        <taxon>Rhizoclosmatium</taxon>
    </lineage>
</organism>
<name>A0A1Y2D4W1_9FUNG</name>
<dbReference type="Proteomes" id="UP000193642">
    <property type="component" value="Unassembled WGS sequence"/>
</dbReference>
<dbReference type="EMBL" id="MCGO01000001">
    <property type="protein sequence ID" value="ORY53625.1"/>
    <property type="molecule type" value="Genomic_DNA"/>
</dbReference>
<feature type="signal peptide" evidence="2">
    <location>
        <begin position="1"/>
        <end position="26"/>
    </location>
</feature>
<evidence type="ECO:0000313" key="4">
    <source>
        <dbReference type="Proteomes" id="UP000193642"/>
    </source>
</evidence>
<sequence>MRKSDAGRLGFTFGFILLSLNMLFLAVTHLENSVQKELHANRYREAWNGREPPNGFDGWVDFALRHNCETDTSAYKQIYKDLDPWFKAGGIDSKLLDELDRLWAGPSIWFKYGWFRGQFTTILNPIAHLFPSYESWRFIINKCDEPQLILTDDKDSNVTFYRTLTMSSKNPPVSESGLTQSKTTAVSSQETEP</sequence>
<reference evidence="3 4" key="1">
    <citation type="submission" date="2016-07" db="EMBL/GenBank/DDBJ databases">
        <title>Pervasive Adenine N6-methylation of Active Genes in Fungi.</title>
        <authorList>
            <consortium name="DOE Joint Genome Institute"/>
            <person name="Mondo S.J."/>
            <person name="Dannebaum R.O."/>
            <person name="Kuo R.C."/>
            <person name="Labutti K."/>
            <person name="Haridas S."/>
            <person name="Kuo A."/>
            <person name="Salamov A."/>
            <person name="Ahrendt S.R."/>
            <person name="Lipzen A."/>
            <person name="Sullivan W."/>
            <person name="Andreopoulos W.B."/>
            <person name="Clum A."/>
            <person name="Lindquist E."/>
            <person name="Daum C."/>
            <person name="Ramamoorthy G.K."/>
            <person name="Gryganskyi A."/>
            <person name="Culley D."/>
            <person name="Magnuson J.K."/>
            <person name="James T.Y."/>
            <person name="O'Malley M.A."/>
            <person name="Stajich J.E."/>
            <person name="Spatafora J.W."/>
            <person name="Visel A."/>
            <person name="Grigoriev I.V."/>
        </authorList>
    </citation>
    <scope>NUCLEOTIDE SEQUENCE [LARGE SCALE GENOMIC DNA]</scope>
    <source>
        <strain evidence="3 4">JEL800</strain>
    </source>
</reference>
<evidence type="ECO:0000256" key="1">
    <source>
        <dbReference type="SAM" id="MobiDB-lite"/>
    </source>
</evidence>
<keyword evidence="4" id="KW-1185">Reference proteome</keyword>
<comment type="caution">
    <text evidence="3">The sequence shown here is derived from an EMBL/GenBank/DDBJ whole genome shotgun (WGS) entry which is preliminary data.</text>
</comment>
<feature type="chain" id="PRO_5013299522" evidence="2">
    <location>
        <begin position="27"/>
        <end position="193"/>
    </location>
</feature>
<evidence type="ECO:0000256" key="2">
    <source>
        <dbReference type="SAM" id="SignalP"/>
    </source>
</evidence>